<evidence type="ECO:0000313" key="2">
    <source>
        <dbReference type="Proteomes" id="UP001204814"/>
    </source>
</evidence>
<gene>
    <name evidence="1" type="ORF">NE542_15090</name>
</gene>
<comment type="caution">
    <text evidence="1">The sequence shown here is derived from an EMBL/GenBank/DDBJ whole genome shotgun (WGS) entry which is preliminary data.</text>
</comment>
<sequence>MIGNNGNLTKAGAMLADKILIYQNRLFCTRWNGLTKSSVLFSLLRDGESSIRRNTRIM</sequence>
<dbReference type="AlphaFoldDB" id="A0AAP2UKG2"/>
<proteinExistence type="predicted"/>
<organism evidence="1 2">
    <name type="scientific">Faecalibacillus intestinalis</name>
    <dbReference type="NCBI Taxonomy" id="1982626"/>
    <lineage>
        <taxon>Bacteria</taxon>
        <taxon>Bacillati</taxon>
        <taxon>Bacillota</taxon>
        <taxon>Erysipelotrichia</taxon>
        <taxon>Erysipelotrichales</taxon>
        <taxon>Coprobacillaceae</taxon>
        <taxon>Faecalibacillus</taxon>
    </lineage>
</organism>
<dbReference type="Proteomes" id="UP001204814">
    <property type="component" value="Unassembled WGS sequence"/>
</dbReference>
<reference evidence="1" key="1">
    <citation type="submission" date="2022-06" db="EMBL/GenBank/DDBJ databases">
        <title>Isolation of gut microbiota from human fecal samples.</title>
        <authorList>
            <person name="Pamer E.G."/>
            <person name="Barat B."/>
            <person name="Waligurski E."/>
            <person name="Medina S."/>
            <person name="Paddock L."/>
            <person name="Mostad J."/>
        </authorList>
    </citation>
    <scope>NUCLEOTIDE SEQUENCE</scope>
    <source>
        <strain evidence="1">DFI.6.24</strain>
    </source>
</reference>
<evidence type="ECO:0000313" key="1">
    <source>
        <dbReference type="EMBL" id="MCQ5063141.1"/>
    </source>
</evidence>
<dbReference type="EMBL" id="JANGBO010000028">
    <property type="protein sequence ID" value="MCQ5063141.1"/>
    <property type="molecule type" value="Genomic_DNA"/>
</dbReference>
<dbReference type="RefSeq" id="WP_158550427.1">
    <property type="nucleotide sequence ID" value="NZ_JAJDKX010000046.1"/>
</dbReference>
<name>A0AAP2UKG2_9FIRM</name>
<accession>A0AAP2UKG2</accession>
<protein>
    <submittedName>
        <fullName evidence="1">Uncharacterized protein</fullName>
    </submittedName>
</protein>